<evidence type="ECO:0000313" key="2">
    <source>
        <dbReference type="Proteomes" id="UP000758603"/>
    </source>
</evidence>
<dbReference type="PANTHER" id="PTHR28181:SF1">
    <property type="entry name" value="COLD TOLERANCE PROTEIN 1"/>
    <property type="match status" value="1"/>
</dbReference>
<sequence length="286" mass="32394">MSIFLDFDGTITVRDTIGELAKAALRIQSDRGLDLDKEWDGVVKAYMRDYDRHVDEFHIKEQERCQPEQEVEFLREMKNVELESLDRINGCKVFENVSEEDLWRAGKQYVRDGTVRVRPGFGKFVQKRIKEGWRIWVISVNWSTAFIEGVLDCGDIHVIANHIRQDGTVVGPEIINNTGAGGIRNLTNSCDKLDVMKAVLQRDGVDKAPSFYFGDSITDLECLLNAMYGCVIADGEGEDSKLLQTLRRIGKDVPRTRETQALVHSLTWAEDFEEVDKSIGFSLAAS</sequence>
<evidence type="ECO:0000313" key="1">
    <source>
        <dbReference type="EMBL" id="KAH6660609.1"/>
    </source>
</evidence>
<dbReference type="InterPro" id="IPR050849">
    <property type="entry name" value="HAD-like_hydrolase_phosphatase"/>
</dbReference>
<dbReference type="RefSeq" id="XP_045964740.1">
    <property type="nucleotide sequence ID" value="XM_046104592.1"/>
</dbReference>
<dbReference type="OrthoDB" id="10255128at2759"/>
<dbReference type="SUPFAM" id="SSF56784">
    <property type="entry name" value="HAD-like"/>
    <property type="match status" value="1"/>
</dbReference>
<dbReference type="EMBL" id="JAGPXC010000001">
    <property type="protein sequence ID" value="KAH6660609.1"/>
    <property type="molecule type" value="Genomic_DNA"/>
</dbReference>
<dbReference type="GeneID" id="70133483"/>
<gene>
    <name evidence="1" type="ORF">BKA67DRAFT_59046</name>
</gene>
<dbReference type="Pfam" id="PF12710">
    <property type="entry name" value="HAD"/>
    <property type="match status" value="1"/>
</dbReference>
<keyword evidence="2" id="KW-1185">Reference proteome</keyword>
<dbReference type="InterPro" id="IPR023214">
    <property type="entry name" value="HAD_sf"/>
</dbReference>
<dbReference type="PANTHER" id="PTHR28181">
    <property type="entry name" value="UPF0655 PROTEIN YCR015C"/>
    <property type="match status" value="1"/>
</dbReference>
<protein>
    <submittedName>
        <fullName evidence="1">HAD-like domain-containing protein</fullName>
    </submittedName>
</protein>
<dbReference type="InterPro" id="IPR036412">
    <property type="entry name" value="HAD-like_sf"/>
</dbReference>
<proteinExistence type="predicted"/>
<comment type="caution">
    <text evidence="1">The sequence shown here is derived from an EMBL/GenBank/DDBJ whole genome shotgun (WGS) entry which is preliminary data.</text>
</comment>
<dbReference type="AlphaFoldDB" id="A0A9P8UWJ9"/>
<dbReference type="Gene3D" id="3.40.50.1000">
    <property type="entry name" value="HAD superfamily/HAD-like"/>
    <property type="match status" value="1"/>
</dbReference>
<accession>A0A9P8UWJ9</accession>
<name>A0A9P8UWJ9_9PEZI</name>
<reference evidence="1" key="1">
    <citation type="journal article" date="2021" name="Nat. Commun.">
        <title>Genetic determinants of endophytism in the Arabidopsis root mycobiome.</title>
        <authorList>
            <person name="Mesny F."/>
            <person name="Miyauchi S."/>
            <person name="Thiergart T."/>
            <person name="Pickel B."/>
            <person name="Atanasova L."/>
            <person name="Karlsson M."/>
            <person name="Huettel B."/>
            <person name="Barry K.W."/>
            <person name="Haridas S."/>
            <person name="Chen C."/>
            <person name="Bauer D."/>
            <person name="Andreopoulos W."/>
            <person name="Pangilinan J."/>
            <person name="LaButti K."/>
            <person name="Riley R."/>
            <person name="Lipzen A."/>
            <person name="Clum A."/>
            <person name="Drula E."/>
            <person name="Henrissat B."/>
            <person name="Kohler A."/>
            <person name="Grigoriev I.V."/>
            <person name="Martin F.M."/>
            <person name="Hacquard S."/>
        </authorList>
    </citation>
    <scope>NUCLEOTIDE SEQUENCE</scope>
    <source>
        <strain evidence="1">MPI-SDFR-AT-0073</strain>
    </source>
</reference>
<organism evidence="1 2">
    <name type="scientific">Truncatella angustata</name>
    <dbReference type="NCBI Taxonomy" id="152316"/>
    <lineage>
        <taxon>Eukaryota</taxon>
        <taxon>Fungi</taxon>
        <taxon>Dikarya</taxon>
        <taxon>Ascomycota</taxon>
        <taxon>Pezizomycotina</taxon>
        <taxon>Sordariomycetes</taxon>
        <taxon>Xylariomycetidae</taxon>
        <taxon>Amphisphaeriales</taxon>
        <taxon>Sporocadaceae</taxon>
        <taxon>Truncatella</taxon>
    </lineage>
</organism>
<dbReference type="Proteomes" id="UP000758603">
    <property type="component" value="Unassembled WGS sequence"/>
</dbReference>